<evidence type="ECO:0008006" key="4">
    <source>
        <dbReference type="Google" id="ProtNLM"/>
    </source>
</evidence>
<reference evidence="3" key="1">
    <citation type="submission" date="2018-05" db="EMBL/GenBank/DDBJ databases">
        <authorList>
            <person name="Deangelis K."/>
            <person name="Huntemann M."/>
            <person name="Clum A."/>
            <person name="Pillay M."/>
            <person name="Palaniappan K."/>
            <person name="Varghese N."/>
            <person name="Mikhailova N."/>
            <person name="Stamatis D."/>
            <person name="Reddy T."/>
            <person name="Daum C."/>
            <person name="Shapiro N."/>
            <person name="Ivanova N."/>
            <person name="Kyrpides N."/>
            <person name="Woyke T."/>
        </authorList>
    </citation>
    <scope>NUCLEOTIDE SEQUENCE [LARGE SCALE GENOMIC DNA]</scope>
    <source>
        <strain evidence="3">GAS496</strain>
    </source>
</reference>
<sequence>MKQWFRRRAAVAVFVFAVTSMMALTTSSVAVSQPPPWCPVGWYWDNYTRSCQPVRAPTVTACVSATGRRGYVSGGVCIGN</sequence>
<name>A0A318HB23_9MYCO</name>
<reference evidence="2 3" key="2">
    <citation type="submission" date="2018-06" db="EMBL/GenBank/DDBJ databases">
        <title>Sequencing of bacterial isolates from soil warming experiment in Harvard Forest, Massachusetts, USA.</title>
        <authorList>
            <person name="Deangelis K.PhD."/>
        </authorList>
    </citation>
    <scope>NUCLEOTIDE SEQUENCE [LARGE SCALE GENOMIC DNA]</scope>
    <source>
        <strain evidence="2 3">GAS496</strain>
    </source>
</reference>
<feature type="signal peptide" evidence="1">
    <location>
        <begin position="1"/>
        <end position="23"/>
    </location>
</feature>
<evidence type="ECO:0000313" key="2">
    <source>
        <dbReference type="EMBL" id="PXW96087.1"/>
    </source>
</evidence>
<protein>
    <recommendedName>
        <fullName evidence="4">Secreted protein</fullName>
    </recommendedName>
</protein>
<proteinExistence type="predicted"/>
<gene>
    <name evidence="2" type="ORF">C8E89_1546</name>
</gene>
<dbReference type="Proteomes" id="UP000247781">
    <property type="component" value="Unassembled WGS sequence"/>
</dbReference>
<evidence type="ECO:0000256" key="1">
    <source>
        <dbReference type="SAM" id="SignalP"/>
    </source>
</evidence>
<keyword evidence="1" id="KW-0732">Signal</keyword>
<feature type="chain" id="PRO_5039345687" description="Secreted protein" evidence="1">
    <location>
        <begin position="24"/>
        <end position="80"/>
    </location>
</feature>
<dbReference type="AlphaFoldDB" id="A0A318HB23"/>
<accession>A0A318HB23</accession>
<organism evidence="2 3">
    <name type="scientific">Mycolicibacterium moriokaense</name>
    <dbReference type="NCBI Taxonomy" id="39691"/>
    <lineage>
        <taxon>Bacteria</taxon>
        <taxon>Bacillati</taxon>
        <taxon>Actinomycetota</taxon>
        <taxon>Actinomycetes</taxon>
        <taxon>Mycobacteriales</taxon>
        <taxon>Mycobacteriaceae</taxon>
        <taxon>Mycolicibacterium</taxon>
    </lineage>
</organism>
<evidence type="ECO:0000313" key="3">
    <source>
        <dbReference type="Proteomes" id="UP000247781"/>
    </source>
</evidence>
<keyword evidence="3" id="KW-1185">Reference proteome</keyword>
<comment type="caution">
    <text evidence="2">The sequence shown here is derived from an EMBL/GenBank/DDBJ whole genome shotgun (WGS) entry which is preliminary data.</text>
</comment>
<dbReference type="EMBL" id="QJJU01000054">
    <property type="protein sequence ID" value="PXW96087.1"/>
    <property type="molecule type" value="Genomic_DNA"/>
</dbReference>